<dbReference type="RefSeq" id="WP_078488039.1">
    <property type="nucleotide sequence ID" value="NZ_MPRJ01000084.1"/>
</dbReference>
<evidence type="ECO:0000313" key="1">
    <source>
        <dbReference type="EMBL" id="OOZ35674.1"/>
    </source>
</evidence>
<sequence length="79" mass="8879">MKYAVIKDQYFQTASALAIRVLYLPEAYLSALSATYKNTQQDEYVITQILFPIVTVDLPGALALQITGFGKSYTIHLEF</sequence>
<reference evidence="1 2" key="1">
    <citation type="submission" date="2016-11" db="EMBL/GenBank/DDBJ databases">
        <title>Mixed transmission modes and dynamic genome evolution in an obligate animal-bacterial symbiosis.</title>
        <authorList>
            <person name="Russell S.L."/>
            <person name="Corbett-Detig R.B."/>
            <person name="Cavanaugh C.M."/>
        </authorList>
    </citation>
    <scope>NUCLEOTIDE SEQUENCE [LARGE SCALE GENOMIC DNA]</scope>
    <source>
        <strain evidence="1">Se-Cadez</strain>
    </source>
</reference>
<gene>
    <name evidence="1" type="ORF">BOW51_10895</name>
</gene>
<dbReference type="Proteomes" id="UP000190896">
    <property type="component" value="Unassembled WGS sequence"/>
</dbReference>
<comment type="caution">
    <text evidence="1">The sequence shown here is derived from an EMBL/GenBank/DDBJ whole genome shotgun (WGS) entry which is preliminary data.</text>
</comment>
<dbReference type="AlphaFoldDB" id="A0A1T2KS32"/>
<proteinExistence type="predicted"/>
<keyword evidence="2" id="KW-1185">Reference proteome</keyword>
<evidence type="ECO:0000313" key="2">
    <source>
        <dbReference type="Proteomes" id="UP000190896"/>
    </source>
</evidence>
<protein>
    <submittedName>
        <fullName evidence="1">Uncharacterized protein</fullName>
    </submittedName>
</protein>
<dbReference type="EMBL" id="MPRJ01000084">
    <property type="protein sequence ID" value="OOZ35674.1"/>
    <property type="molecule type" value="Genomic_DNA"/>
</dbReference>
<organism evidence="1 2">
    <name type="scientific">Solemya velesiana gill symbiont</name>
    <dbReference type="NCBI Taxonomy" id="1918948"/>
    <lineage>
        <taxon>Bacteria</taxon>
        <taxon>Pseudomonadati</taxon>
        <taxon>Pseudomonadota</taxon>
        <taxon>Gammaproteobacteria</taxon>
        <taxon>sulfur-oxidizing symbionts</taxon>
    </lineage>
</organism>
<name>A0A1T2KS32_9GAMM</name>
<accession>A0A1T2KS32</accession>